<sequence>MQVANSYFGLLRQASASHHDRAMLANVVRDRGRAVDAAFTKTYRGSA</sequence>
<dbReference type="Proteomes" id="UP000199120">
    <property type="component" value="Unassembled WGS sequence"/>
</dbReference>
<dbReference type="RefSeq" id="WP_373681873.1">
    <property type="nucleotide sequence ID" value="NZ_FNSR01000001.1"/>
</dbReference>
<evidence type="ECO:0000313" key="2">
    <source>
        <dbReference type="Proteomes" id="UP000199120"/>
    </source>
</evidence>
<keyword evidence="2" id="KW-1185">Reference proteome</keyword>
<name>A0A1H7U640_9BURK</name>
<dbReference type="EMBL" id="FOAJ01000018">
    <property type="protein sequence ID" value="SEL92552.1"/>
    <property type="molecule type" value="Genomic_DNA"/>
</dbReference>
<evidence type="ECO:0000313" key="1">
    <source>
        <dbReference type="EMBL" id="SEL92552.1"/>
    </source>
</evidence>
<protein>
    <submittedName>
        <fullName evidence="1">Uncharacterized protein</fullName>
    </submittedName>
</protein>
<organism evidence="1 2">
    <name type="scientific">Paraburkholderia caballeronis</name>
    <dbReference type="NCBI Taxonomy" id="416943"/>
    <lineage>
        <taxon>Bacteria</taxon>
        <taxon>Pseudomonadati</taxon>
        <taxon>Pseudomonadota</taxon>
        <taxon>Betaproteobacteria</taxon>
        <taxon>Burkholderiales</taxon>
        <taxon>Burkholderiaceae</taxon>
        <taxon>Paraburkholderia</taxon>
    </lineage>
</organism>
<reference evidence="2" key="1">
    <citation type="submission" date="2016-10" db="EMBL/GenBank/DDBJ databases">
        <authorList>
            <person name="Varghese N."/>
            <person name="Submissions S."/>
        </authorList>
    </citation>
    <scope>NUCLEOTIDE SEQUENCE [LARGE SCALE GENOMIC DNA]</scope>
    <source>
        <strain evidence="2">LMG 26416</strain>
    </source>
</reference>
<dbReference type="AlphaFoldDB" id="A0A1H7U640"/>
<accession>A0A1H7U640</accession>
<gene>
    <name evidence="1" type="ORF">SAMN05192542_1183</name>
</gene>
<proteinExistence type="predicted"/>